<feature type="coiled-coil region" evidence="1">
    <location>
        <begin position="14"/>
        <end position="41"/>
    </location>
</feature>
<protein>
    <submittedName>
        <fullName evidence="3 5">Uncharacterized protein</fullName>
    </submittedName>
</protein>
<gene>
    <name evidence="3" type="ORF">HCOI_01055200</name>
</gene>
<dbReference type="OMA" id="MEYRIRQ"/>
<evidence type="ECO:0000313" key="3">
    <source>
        <dbReference type="EMBL" id="CDL96003.1"/>
    </source>
</evidence>
<reference evidence="3" key="2">
    <citation type="submission" date="2013-05" db="EMBL/GenBank/DDBJ databases">
        <title>The genome and transcriptome of Haemonchus contortus: a key model parasite for drug and vaccine discovery.</title>
        <authorList>
            <person name="Laing R."/>
            <person name="Kikuchi T."/>
            <person name="Martinelli A."/>
            <person name="Tsai I.J."/>
            <person name="Beech R.N."/>
            <person name="Redman E."/>
            <person name="Holroyd N."/>
            <person name="Bartley D.J."/>
            <person name="Beasley H."/>
            <person name="Britton C."/>
            <person name="Curran D."/>
            <person name="Devaney E."/>
            <person name="Gilabert A."/>
            <person name="Jackson F."/>
            <person name="Hunt M."/>
            <person name="Johnston S."/>
            <person name="Kryukov I."/>
            <person name="Li K."/>
            <person name="Morrison A.A."/>
            <person name="Reid A.J."/>
            <person name="Sargison N."/>
            <person name="Saunders G."/>
            <person name="Wasmuth J.D."/>
            <person name="Wolstenholme A."/>
            <person name="Berriman M."/>
            <person name="Gilleard J.S."/>
            <person name="Cotton J.A."/>
        </authorList>
    </citation>
    <scope>NUCLEOTIDE SEQUENCE [LARGE SCALE GENOMIC DNA]</scope>
    <source>
        <strain evidence="3">ISE/inbred ISE</strain>
    </source>
</reference>
<dbReference type="EMBL" id="CAVP010059700">
    <property type="protein sequence ID" value="CDL96003.1"/>
    <property type="molecule type" value="Genomic_DNA"/>
</dbReference>
<feature type="compositionally biased region" description="Basic and acidic residues" evidence="2">
    <location>
        <begin position="79"/>
        <end position="97"/>
    </location>
</feature>
<evidence type="ECO:0000313" key="4">
    <source>
        <dbReference type="Proteomes" id="UP000025227"/>
    </source>
</evidence>
<evidence type="ECO:0000313" key="5">
    <source>
        <dbReference type="WBParaSite" id="HCON_00051670-00001"/>
    </source>
</evidence>
<feature type="region of interest" description="Disordered" evidence="2">
    <location>
        <begin position="79"/>
        <end position="100"/>
    </location>
</feature>
<evidence type="ECO:0000256" key="2">
    <source>
        <dbReference type="SAM" id="MobiDB-lite"/>
    </source>
</evidence>
<proteinExistence type="predicted"/>
<organism evidence="3">
    <name type="scientific">Haemonchus contortus</name>
    <name type="common">Barber pole worm</name>
    <dbReference type="NCBI Taxonomy" id="6289"/>
    <lineage>
        <taxon>Eukaryota</taxon>
        <taxon>Metazoa</taxon>
        <taxon>Ecdysozoa</taxon>
        <taxon>Nematoda</taxon>
        <taxon>Chromadorea</taxon>
        <taxon>Rhabditida</taxon>
        <taxon>Rhabditina</taxon>
        <taxon>Rhabditomorpha</taxon>
        <taxon>Strongyloidea</taxon>
        <taxon>Trichostrongylidae</taxon>
        <taxon>Haemonchus</taxon>
    </lineage>
</organism>
<dbReference type="OrthoDB" id="10414004at2759"/>
<keyword evidence="4" id="KW-1185">Reference proteome</keyword>
<dbReference type="AlphaFoldDB" id="W6NF81"/>
<accession>W6NF81</accession>
<reference evidence="3" key="1">
    <citation type="submission" date="2013-03" db="EMBL/GenBank/DDBJ databases">
        <authorList>
            <person name="Aslett M."/>
        </authorList>
    </citation>
    <scope>NUCLEOTIDE SEQUENCE [LARGE SCALE GENOMIC DNA]</scope>
    <source>
        <strain evidence="3">ISE/inbred ISE</strain>
    </source>
</reference>
<name>W6NF81_HAECO</name>
<dbReference type="Proteomes" id="UP000025227">
    <property type="component" value="Unplaced"/>
</dbReference>
<evidence type="ECO:0000256" key="1">
    <source>
        <dbReference type="SAM" id="Coils"/>
    </source>
</evidence>
<reference evidence="5" key="3">
    <citation type="submission" date="2020-12" db="UniProtKB">
        <authorList>
            <consortium name="WormBaseParasite"/>
        </authorList>
    </citation>
    <scope>IDENTIFICATION</scope>
    <source>
        <strain evidence="5">MHco3</strain>
    </source>
</reference>
<sequence>MYRRKIDADYIDDYDEDIKQIQLLEDQIHILEQHVRNMEYRIRQKITKRVELELLIKGFHEDQQFDKNFWQELSLEKEEKARSNELTRQKSSPDDGLGKNIEQNVKIEEYVEDDTSLDILFERLRERLQ</sequence>
<dbReference type="WBParaSite" id="HCON_00051670-00001">
    <property type="protein sequence ID" value="HCON_00051670-00001"/>
    <property type="gene ID" value="HCON_00051670"/>
</dbReference>
<keyword evidence="1" id="KW-0175">Coiled coil</keyword>